<dbReference type="STRING" id="1715693.PH7735_03380"/>
<dbReference type="PANTHER" id="PTHR31760:SF0">
    <property type="entry name" value="S-ADENOSYL-L-METHIONINE-DEPENDENT METHYLTRANSFERASES SUPERFAMILY PROTEIN"/>
    <property type="match status" value="1"/>
</dbReference>
<dbReference type="InterPro" id="IPR029063">
    <property type="entry name" value="SAM-dependent_MTases_sf"/>
</dbReference>
<protein>
    <recommendedName>
        <fullName evidence="6">Ribosomal RNA small subunit methyltransferase G</fullName>
        <ecNumber evidence="6">2.1.1.170</ecNumber>
    </recommendedName>
    <alternativeName>
        <fullName evidence="6">16S rRNA 7-methylguanosine methyltransferase</fullName>
        <shortName evidence="6">16S rRNA m7G methyltransferase</shortName>
    </alternativeName>
</protein>
<dbReference type="Gene3D" id="3.40.50.150">
    <property type="entry name" value="Vaccinia Virus protein VP39"/>
    <property type="match status" value="1"/>
</dbReference>
<proteinExistence type="inferred from homology"/>
<dbReference type="AlphaFoldDB" id="A0A0P1IF89"/>
<comment type="caution">
    <text evidence="6">Lacks conserved residue(s) required for the propagation of feature annotation.</text>
</comment>
<keyword evidence="8" id="KW-1185">Reference proteome</keyword>
<reference evidence="8" key="1">
    <citation type="submission" date="2015-09" db="EMBL/GenBank/DDBJ databases">
        <authorList>
            <person name="Rodrigo-Torres Lidia"/>
            <person name="Arahal R.David."/>
        </authorList>
    </citation>
    <scope>NUCLEOTIDE SEQUENCE [LARGE SCALE GENOMIC DNA]</scope>
    <source>
        <strain evidence="8">CECT 7735</strain>
    </source>
</reference>
<dbReference type="GO" id="GO:0070043">
    <property type="term" value="F:rRNA (guanine-N7-)-methyltransferase activity"/>
    <property type="evidence" value="ECO:0007669"/>
    <property type="project" value="UniProtKB-UniRule"/>
</dbReference>
<dbReference type="SUPFAM" id="SSF53335">
    <property type="entry name" value="S-adenosyl-L-methionine-dependent methyltransferases"/>
    <property type="match status" value="1"/>
</dbReference>
<dbReference type="HAMAP" id="MF_00074">
    <property type="entry name" value="16SrRNA_methyltr_G"/>
    <property type="match status" value="1"/>
</dbReference>
<dbReference type="Proteomes" id="UP000051870">
    <property type="component" value="Unassembled WGS sequence"/>
</dbReference>
<keyword evidence="1 6" id="KW-0963">Cytoplasm</keyword>
<evidence type="ECO:0000256" key="6">
    <source>
        <dbReference type="HAMAP-Rule" id="MF_00074"/>
    </source>
</evidence>
<organism evidence="7 8">
    <name type="scientific">Shimia thalassica</name>
    <dbReference type="NCBI Taxonomy" id="1715693"/>
    <lineage>
        <taxon>Bacteria</taxon>
        <taxon>Pseudomonadati</taxon>
        <taxon>Pseudomonadota</taxon>
        <taxon>Alphaproteobacteria</taxon>
        <taxon>Rhodobacterales</taxon>
        <taxon>Roseobacteraceae</taxon>
    </lineage>
</organism>
<gene>
    <name evidence="6 7" type="primary">rsmG</name>
    <name evidence="7" type="ORF">PH7735_03380</name>
</gene>
<dbReference type="PANTHER" id="PTHR31760">
    <property type="entry name" value="S-ADENOSYL-L-METHIONINE-DEPENDENT METHYLTRANSFERASES SUPERFAMILY PROTEIN"/>
    <property type="match status" value="1"/>
</dbReference>
<evidence type="ECO:0000313" key="8">
    <source>
        <dbReference type="Proteomes" id="UP000051870"/>
    </source>
</evidence>
<dbReference type="EMBL" id="CYTW01000004">
    <property type="protein sequence ID" value="CUK09519.1"/>
    <property type="molecule type" value="Genomic_DNA"/>
</dbReference>
<name>A0A0P1IF89_9RHOB</name>
<comment type="catalytic activity">
    <reaction evidence="6">
        <text>guanosine(527) in 16S rRNA + S-adenosyl-L-methionine = N(7)-methylguanosine(527) in 16S rRNA + S-adenosyl-L-homocysteine</text>
        <dbReference type="Rhea" id="RHEA:42732"/>
        <dbReference type="Rhea" id="RHEA-COMP:10209"/>
        <dbReference type="Rhea" id="RHEA-COMP:10210"/>
        <dbReference type="ChEBI" id="CHEBI:57856"/>
        <dbReference type="ChEBI" id="CHEBI:59789"/>
        <dbReference type="ChEBI" id="CHEBI:74269"/>
        <dbReference type="ChEBI" id="CHEBI:74480"/>
        <dbReference type="EC" id="2.1.1.170"/>
    </reaction>
</comment>
<feature type="binding site" evidence="6">
    <location>
        <position position="141"/>
    </location>
    <ligand>
        <name>S-adenosyl-L-methionine</name>
        <dbReference type="ChEBI" id="CHEBI:59789"/>
    </ligand>
</feature>
<keyword evidence="5 6" id="KW-0949">S-adenosyl-L-methionine</keyword>
<keyword evidence="4 6" id="KW-0808">Transferase</keyword>
<evidence type="ECO:0000256" key="1">
    <source>
        <dbReference type="ARBA" id="ARBA00022490"/>
    </source>
</evidence>
<dbReference type="GO" id="GO:0005829">
    <property type="term" value="C:cytosol"/>
    <property type="evidence" value="ECO:0007669"/>
    <property type="project" value="TreeGrafter"/>
</dbReference>
<dbReference type="PIRSF" id="PIRSF003078">
    <property type="entry name" value="GidB"/>
    <property type="match status" value="1"/>
</dbReference>
<comment type="similarity">
    <text evidence="6">Belongs to the methyltransferase superfamily. RNA methyltransferase RsmG family.</text>
</comment>
<sequence>MMNGAKEVLAQLNVSRETSEKLLLLSSLLEKWNPKINLVSKSSLKDLWMRHILDSAQIYELPPENAQNWVDIGSGGGFPGLVIAILSAENANSRKITLIESDQRKCAFLRTVLRETEVPATVLSERIEKADPQRADVLSARALADLSLLFEFSERHLGERGIALFPKGATWQKEVKLAQESWSFKYDAIKSKTEPEAVILKVGEIRRV</sequence>
<evidence type="ECO:0000256" key="5">
    <source>
        <dbReference type="ARBA" id="ARBA00022691"/>
    </source>
</evidence>
<feature type="binding site" evidence="6">
    <location>
        <position position="73"/>
    </location>
    <ligand>
        <name>S-adenosyl-L-methionine</name>
        <dbReference type="ChEBI" id="CHEBI:59789"/>
    </ligand>
</feature>
<accession>A0A0P1IF89</accession>
<dbReference type="InterPro" id="IPR003682">
    <property type="entry name" value="rRNA_ssu_MeTfrase_G"/>
</dbReference>
<evidence type="ECO:0000313" key="7">
    <source>
        <dbReference type="EMBL" id="CUK09519.1"/>
    </source>
</evidence>
<evidence type="ECO:0000256" key="3">
    <source>
        <dbReference type="ARBA" id="ARBA00022603"/>
    </source>
</evidence>
<feature type="binding site" evidence="6">
    <location>
        <position position="78"/>
    </location>
    <ligand>
        <name>S-adenosyl-L-methionine</name>
        <dbReference type="ChEBI" id="CHEBI:59789"/>
    </ligand>
</feature>
<keyword evidence="2 6" id="KW-0698">rRNA processing</keyword>
<comment type="function">
    <text evidence="6">Specifically methylates the N7 position of guanine in position 527 of 16S rRNA.</text>
</comment>
<comment type="subcellular location">
    <subcellularLocation>
        <location evidence="6">Cytoplasm</location>
    </subcellularLocation>
</comment>
<keyword evidence="3 6" id="KW-0489">Methyltransferase</keyword>
<dbReference type="NCBIfam" id="TIGR00138">
    <property type="entry name" value="rsmG_gidB"/>
    <property type="match status" value="1"/>
</dbReference>
<dbReference type="Pfam" id="PF02527">
    <property type="entry name" value="GidB"/>
    <property type="match status" value="1"/>
</dbReference>
<evidence type="ECO:0000256" key="2">
    <source>
        <dbReference type="ARBA" id="ARBA00022552"/>
    </source>
</evidence>
<evidence type="ECO:0000256" key="4">
    <source>
        <dbReference type="ARBA" id="ARBA00022679"/>
    </source>
</evidence>
<dbReference type="EC" id="2.1.1.170" evidence="6"/>
<feature type="binding site" evidence="6">
    <location>
        <begin position="127"/>
        <end position="128"/>
    </location>
    <ligand>
        <name>S-adenosyl-L-methionine</name>
        <dbReference type="ChEBI" id="CHEBI:59789"/>
    </ligand>
</feature>